<evidence type="ECO:0000313" key="3">
    <source>
        <dbReference type="EMBL" id="KTD67692.1"/>
    </source>
</evidence>
<dbReference type="AlphaFoldDB" id="A0A0W0ZEC1"/>
<feature type="coiled-coil region" evidence="1">
    <location>
        <begin position="13"/>
        <end position="47"/>
    </location>
</feature>
<keyword evidence="1" id="KW-0175">Coiled coil</keyword>
<evidence type="ECO:0008006" key="5">
    <source>
        <dbReference type="Google" id="ProtNLM"/>
    </source>
</evidence>
<dbReference type="EMBL" id="LNYY01000019">
    <property type="protein sequence ID" value="KTD67692.1"/>
    <property type="molecule type" value="Genomic_DNA"/>
</dbReference>
<keyword evidence="4" id="KW-1185">Reference proteome</keyword>
<sequence length="195" mass="22154">MSTSDTEMERLIRGRAREARERERKRLQELELEQEQHRQKITLQSQKMSVDMPKLVADFKEKFNKEPNRDGSLGFSSHESATEFLKGQATATSPREFHLAKLDQNGKPTNYHMYSCGSGHLFQGTLEEIKTQIKEALATATGDKTKLKEGQAYIDSWLATKSQEATSGMRQNMNNLRNPEDSSTPSDSRQRGLST</sequence>
<name>A0A0W0ZEC1_9GAMM</name>
<dbReference type="RefSeq" id="WP_058509846.1">
    <property type="nucleotide sequence ID" value="NZ_DAIOMV010000018.1"/>
</dbReference>
<feature type="region of interest" description="Disordered" evidence="2">
    <location>
        <begin position="164"/>
        <end position="195"/>
    </location>
</feature>
<evidence type="ECO:0000256" key="2">
    <source>
        <dbReference type="SAM" id="MobiDB-lite"/>
    </source>
</evidence>
<dbReference type="OrthoDB" id="5637986at2"/>
<evidence type="ECO:0000313" key="4">
    <source>
        <dbReference type="Proteomes" id="UP000054926"/>
    </source>
</evidence>
<accession>A0A0W0ZEC1</accession>
<organism evidence="3 4">
    <name type="scientific">Legionella steelei</name>
    <dbReference type="NCBI Taxonomy" id="947033"/>
    <lineage>
        <taxon>Bacteria</taxon>
        <taxon>Pseudomonadati</taxon>
        <taxon>Pseudomonadota</taxon>
        <taxon>Gammaproteobacteria</taxon>
        <taxon>Legionellales</taxon>
        <taxon>Legionellaceae</taxon>
        <taxon>Legionella</taxon>
    </lineage>
</organism>
<protein>
    <recommendedName>
        <fullName evidence="5">Substrate of the Dot/Icm secretion system</fullName>
    </recommendedName>
</protein>
<dbReference type="Proteomes" id="UP000054926">
    <property type="component" value="Unassembled WGS sequence"/>
</dbReference>
<proteinExistence type="predicted"/>
<evidence type="ECO:0000256" key="1">
    <source>
        <dbReference type="SAM" id="Coils"/>
    </source>
</evidence>
<dbReference type="PATRIC" id="fig|947033.5.peg.907"/>
<gene>
    <name evidence="3" type="ORF">Lste_0850</name>
</gene>
<reference evidence="3 4" key="1">
    <citation type="submission" date="2015-11" db="EMBL/GenBank/DDBJ databases">
        <title>Genomic analysis of 38 Legionella species identifies large and diverse effector repertoires.</title>
        <authorList>
            <person name="Burstein D."/>
            <person name="Amaro F."/>
            <person name="Zusman T."/>
            <person name="Lifshitz Z."/>
            <person name="Cohen O."/>
            <person name="Gilbert J.A."/>
            <person name="Pupko T."/>
            <person name="Shuman H.A."/>
            <person name="Segal G."/>
        </authorList>
    </citation>
    <scope>NUCLEOTIDE SEQUENCE [LARGE SCALE GENOMIC DNA]</scope>
    <source>
        <strain evidence="3 4">IMVS3376</strain>
    </source>
</reference>
<dbReference type="STRING" id="947033.Lste_0850"/>
<comment type="caution">
    <text evidence="3">The sequence shown here is derived from an EMBL/GenBank/DDBJ whole genome shotgun (WGS) entry which is preliminary data.</text>
</comment>